<dbReference type="EMBL" id="FR871757">
    <property type="protein sequence ID" value="CCB79532.1"/>
    <property type="molecule type" value="Genomic_DNA"/>
</dbReference>
<reference evidence="8 9" key="1">
    <citation type="journal article" date="2011" name="J. Bacteriol.">
        <title>Genome sequence of Helicobacter bizzozeronii strain CIII-1, an isolate from human gastric mucosa.</title>
        <authorList>
            <person name="Schott T."/>
            <person name="Rossi M."/>
            <person name="Hanninen M.L."/>
        </authorList>
    </citation>
    <scope>NUCLEOTIDE SEQUENCE [LARGE SCALE GENOMIC DNA]</scope>
    <source>
        <strain evidence="8 9">CIII-1</strain>
    </source>
</reference>
<dbReference type="CDD" id="cd16017">
    <property type="entry name" value="LptA"/>
    <property type="match status" value="1"/>
</dbReference>
<evidence type="ECO:0000256" key="2">
    <source>
        <dbReference type="ARBA" id="ARBA00022475"/>
    </source>
</evidence>
<evidence type="ECO:0000256" key="3">
    <source>
        <dbReference type="ARBA" id="ARBA00022679"/>
    </source>
</evidence>
<protein>
    <recommendedName>
        <fullName evidence="7">Sulfatase N-terminal domain-containing protein</fullName>
    </recommendedName>
</protein>
<dbReference type="Gene3D" id="3.40.720.10">
    <property type="entry name" value="Alkaline Phosphatase, subunit A"/>
    <property type="match status" value="1"/>
</dbReference>
<dbReference type="SUPFAM" id="SSF53649">
    <property type="entry name" value="Alkaline phosphatase-like"/>
    <property type="match status" value="1"/>
</dbReference>
<dbReference type="Proteomes" id="UP000008387">
    <property type="component" value="Chromosome"/>
</dbReference>
<dbReference type="GO" id="GO:0016776">
    <property type="term" value="F:phosphotransferase activity, phosphate group as acceptor"/>
    <property type="evidence" value="ECO:0007669"/>
    <property type="project" value="TreeGrafter"/>
</dbReference>
<comment type="subcellular location">
    <subcellularLocation>
        <location evidence="1">Cell membrane</location>
        <topology evidence="1">Multi-pass membrane protein</topology>
    </subcellularLocation>
</comment>
<dbReference type="STRING" id="1002804.HBZC1_05460"/>
<dbReference type="InterPro" id="IPR017850">
    <property type="entry name" value="Alkaline_phosphatase_core_sf"/>
</dbReference>
<keyword evidence="3" id="KW-0808">Transferase</keyword>
<dbReference type="InterPro" id="IPR000917">
    <property type="entry name" value="Sulfatase_N"/>
</dbReference>
<keyword evidence="5" id="KW-1133">Transmembrane helix</keyword>
<feature type="domain" description="Sulfatase N-terminal" evidence="7">
    <location>
        <begin position="29"/>
        <end position="249"/>
    </location>
</feature>
<keyword evidence="4" id="KW-0812">Transmembrane</keyword>
<keyword evidence="2" id="KW-1003">Cell membrane</keyword>
<dbReference type="RefSeq" id="WP_013890010.1">
    <property type="nucleotide sequence ID" value="NC_015674.1"/>
</dbReference>
<organism evidence="8 9">
    <name type="scientific">Helicobacter bizzozeronii (strain CIII-1)</name>
    <dbReference type="NCBI Taxonomy" id="1002804"/>
    <lineage>
        <taxon>Bacteria</taxon>
        <taxon>Pseudomonadati</taxon>
        <taxon>Campylobacterota</taxon>
        <taxon>Epsilonproteobacteria</taxon>
        <taxon>Campylobacterales</taxon>
        <taxon>Helicobacteraceae</taxon>
        <taxon>Helicobacter</taxon>
    </lineage>
</organism>
<name>F8KRY2_HELBC</name>
<dbReference type="InterPro" id="IPR040423">
    <property type="entry name" value="PEA_transferase"/>
</dbReference>
<accession>F8KRY2</accession>
<proteinExistence type="predicted"/>
<dbReference type="GO" id="GO:0009244">
    <property type="term" value="P:lipopolysaccharide core region biosynthetic process"/>
    <property type="evidence" value="ECO:0007669"/>
    <property type="project" value="TreeGrafter"/>
</dbReference>
<evidence type="ECO:0000256" key="6">
    <source>
        <dbReference type="ARBA" id="ARBA00023136"/>
    </source>
</evidence>
<evidence type="ECO:0000256" key="4">
    <source>
        <dbReference type="ARBA" id="ARBA00022692"/>
    </source>
</evidence>
<dbReference type="eggNOG" id="COG2194">
    <property type="taxonomic scope" value="Bacteria"/>
</dbReference>
<dbReference type="Pfam" id="PF00884">
    <property type="entry name" value="Sulfatase"/>
    <property type="match status" value="1"/>
</dbReference>
<evidence type="ECO:0000259" key="7">
    <source>
        <dbReference type="Pfam" id="PF00884"/>
    </source>
</evidence>
<evidence type="ECO:0000313" key="9">
    <source>
        <dbReference type="Proteomes" id="UP000008387"/>
    </source>
</evidence>
<dbReference type="PANTHER" id="PTHR30443:SF2">
    <property type="entry name" value="PHOSPHOETHANOLAMINE TRANSFERASE EPTC"/>
    <property type="match status" value="1"/>
</dbReference>
<dbReference type="InterPro" id="IPR058130">
    <property type="entry name" value="PEA_transf_C"/>
</dbReference>
<keyword evidence="6" id="KW-0472">Membrane</keyword>
<sequence length="283" mass="33310">MFKDTIAPFGWTDSALKVLLNYSDVENRSVPWYQQKSFGAVFNAAGYKTFWLDNQQKPLLTNFYTIYPTIFTAHIWTNFELKEYDQVLIDAFKAQIQPQLKEHNFILFHIYGSHIYYHERFPPSFAKFHIKDIPYQGLHVQNDKDKQIIADYVNSIYYTDHILKEIFDLFKDKDAIIFYISDHAQDNFESTTTYAHRCSAYGVEIPFVIYVTDTFKQKYPDKVKAIAGAVNKPFMSDDLIHSLLPLVGIHTKDNLESKNLFSPQFDTKRKRIYCGDRLYEKKP</sequence>
<dbReference type="PANTHER" id="PTHR30443">
    <property type="entry name" value="INNER MEMBRANE PROTEIN"/>
    <property type="match status" value="1"/>
</dbReference>
<dbReference type="GO" id="GO:0005886">
    <property type="term" value="C:plasma membrane"/>
    <property type="evidence" value="ECO:0007669"/>
    <property type="project" value="UniProtKB-SubCell"/>
</dbReference>
<evidence type="ECO:0000256" key="5">
    <source>
        <dbReference type="ARBA" id="ARBA00022989"/>
    </source>
</evidence>
<dbReference type="AlphaFoldDB" id="F8KRY2"/>
<keyword evidence="9" id="KW-1185">Reference proteome</keyword>
<dbReference type="HOGENOM" id="CLU_084174_0_0_7"/>
<evidence type="ECO:0000256" key="1">
    <source>
        <dbReference type="ARBA" id="ARBA00004651"/>
    </source>
</evidence>
<dbReference type="KEGG" id="hbi:HBZC1_05460"/>
<gene>
    <name evidence="8" type="ordered locus">HBZC1_05460</name>
</gene>
<evidence type="ECO:0000313" key="8">
    <source>
        <dbReference type="EMBL" id="CCB79532.1"/>
    </source>
</evidence>